<dbReference type="RefSeq" id="WP_206557978.1">
    <property type="nucleotide sequence ID" value="NZ_JAFKDB010000019.1"/>
</dbReference>
<dbReference type="EMBL" id="JAFKDB010000019">
    <property type="protein sequence ID" value="MBN7771080.1"/>
    <property type="molecule type" value="Genomic_DNA"/>
</dbReference>
<organism evidence="2 3">
    <name type="scientific">Marinobacter daepoensis</name>
    <dbReference type="NCBI Taxonomy" id="262077"/>
    <lineage>
        <taxon>Bacteria</taxon>
        <taxon>Pseudomonadati</taxon>
        <taxon>Pseudomonadota</taxon>
        <taxon>Gammaproteobacteria</taxon>
        <taxon>Pseudomonadales</taxon>
        <taxon>Marinobacteraceae</taxon>
        <taxon>Marinobacter</taxon>
    </lineage>
</organism>
<comment type="caution">
    <text evidence="2">The sequence shown here is derived from an EMBL/GenBank/DDBJ whole genome shotgun (WGS) entry which is preliminary data.</text>
</comment>
<keyword evidence="3" id="KW-1185">Reference proteome</keyword>
<proteinExistence type="predicted"/>
<dbReference type="PROSITE" id="PS51257">
    <property type="entry name" value="PROKAR_LIPOPROTEIN"/>
    <property type="match status" value="1"/>
</dbReference>
<dbReference type="Proteomes" id="UP000664344">
    <property type="component" value="Unassembled WGS sequence"/>
</dbReference>
<evidence type="ECO:0000313" key="3">
    <source>
        <dbReference type="Proteomes" id="UP000664344"/>
    </source>
</evidence>
<name>A0ABS3BLI7_9GAMM</name>
<reference evidence="2 3" key="1">
    <citation type="submission" date="2021-02" db="EMBL/GenBank/DDBJ databases">
        <title>PHA producing bacteria isolated from coastal sediment in Guangdong, Shenzhen.</title>
        <authorList>
            <person name="Zheng W."/>
            <person name="Yu S."/>
            <person name="Huang Y."/>
        </authorList>
    </citation>
    <scope>NUCLEOTIDE SEQUENCE [LARGE SCALE GENOMIC DNA]</scope>
    <source>
        <strain evidence="2 3">TN21-5</strain>
    </source>
</reference>
<protein>
    <submittedName>
        <fullName evidence="2">Carboxypeptidase regulatory-like domain-containing protein</fullName>
    </submittedName>
</protein>
<gene>
    <name evidence="2" type="ORF">JYP53_14345</name>
</gene>
<evidence type="ECO:0000256" key="1">
    <source>
        <dbReference type="SAM" id="SignalP"/>
    </source>
</evidence>
<keyword evidence="1" id="KW-0732">Signal</keyword>
<feature type="chain" id="PRO_5045919519" evidence="1">
    <location>
        <begin position="25"/>
        <end position="1052"/>
    </location>
</feature>
<feature type="signal peptide" evidence="1">
    <location>
        <begin position="1"/>
        <end position="24"/>
    </location>
</feature>
<evidence type="ECO:0000313" key="2">
    <source>
        <dbReference type="EMBL" id="MBN7771080.1"/>
    </source>
</evidence>
<sequence length="1052" mass="113171">MSRRRWMPSVFQFAFVVVSALAVAACGGSSSGGSGSNTEVEGAAVVSGIVTDPPIEGAAVRLVDAQGDALTRITVSDRAGRFSFELPGTSDLTGARVVVVGGKDVKTGQDFRGLTLTAEIAEGVETFVTPLTTLASAYRREGGAAADLAVLLGLSESDLMADPANSAVAQRASLLITELMVALKGVDQADELIAEALELVGLGASGEADFIAVTQQLEASDRTPGTSDRLLSSLVARIGGLNERVTESPTTAQGIVETFNLINLEFGVGQYFVSNLGLSETEPLRDNAEKVAGAIWHAIGKRGVPSDSPALLNMVRFVLQDNMIESSDLEADGFEVSDLSGSAAVLNQLADQNFIDVAQPLAIGEELGGDNEARVGYFFNSNVSPYYRSAQLFDGVYDDAVLDPLYVQVAAGQASAGLIDTADLTVSAFVFGAVERASGYRAIALALLAKGEANLAVDYLKKSREVYLDYLSAKSTPGGGLELNADDAGFFQSLSDDFKTAGNMAESIASFRPIQSYLDAQKGTYSTRYARLIYSMRKNIHDLFESQSDGVATAVKAFQEAVYGLGANGSDENCHSVRIGLLADVTDFAVRLDDRGALNKSLDSFKQSFENACDVPWASRIANRFSYGFGYADRAVEFRELIEQKIRPESEAFASSALAGLVLFDALGLAESGRVEEAIQVVVSSTDDIEAQIQALTFDGLVKRNYLAGELFERGAPLAAKQVLDHAYELSLSGAYYDQVGSPSFFVSRGCGELAEYYKTWVSVDLARAKMAQCRDTVVAKLDRVATEEQFSTYAALIPKYKAVDLDDQLLPLVDRYRDLIPVLASAENRLSKSLVTAKLYAEAHAHDSAHLLLDAAWGMADRLVGMAATDEERESAVDGYIQVGRYHVEVVEQMRSVFPADDEALAQRVRDIRAAVQIQLMGDHKATTYIERLNSPKTRDTLYQKVIAYLSQARAFAAAIELAQQTGPGVERNKRLAIVAETLNSYDDFPGTTVVRFDFDQDGLPDFYSPSSSDDERLRLKTSLDSDIDGDSIPDTSDITPYDFSQAIESV</sequence>
<accession>A0ABS3BLI7</accession>